<organism evidence="2 3">
    <name type="scientific">Sporormia fimetaria CBS 119925</name>
    <dbReference type="NCBI Taxonomy" id="1340428"/>
    <lineage>
        <taxon>Eukaryota</taxon>
        <taxon>Fungi</taxon>
        <taxon>Dikarya</taxon>
        <taxon>Ascomycota</taxon>
        <taxon>Pezizomycotina</taxon>
        <taxon>Dothideomycetes</taxon>
        <taxon>Pleosporomycetidae</taxon>
        <taxon>Pleosporales</taxon>
        <taxon>Sporormiaceae</taxon>
        <taxon>Sporormia</taxon>
    </lineage>
</organism>
<protein>
    <submittedName>
        <fullName evidence="2">Uncharacterized protein</fullName>
    </submittedName>
</protein>
<feature type="compositionally biased region" description="Polar residues" evidence="1">
    <location>
        <begin position="32"/>
        <end position="61"/>
    </location>
</feature>
<evidence type="ECO:0000256" key="1">
    <source>
        <dbReference type="SAM" id="MobiDB-lite"/>
    </source>
</evidence>
<dbReference type="AlphaFoldDB" id="A0A6A6V6P2"/>
<gene>
    <name evidence="2" type="ORF">M011DRAFT_469598</name>
</gene>
<dbReference type="EMBL" id="MU006582">
    <property type="protein sequence ID" value="KAF2745546.1"/>
    <property type="molecule type" value="Genomic_DNA"/>
</dbReference>
<feature type="region of interest" description="Disordered" evidence="1">
    <location>
        <begin position="32"/>
        <end position="85"/>
    </location>
</feature>
<feature type="compositionally biased region" description="Polar residues" evidence="1">
    <location>
        <begin position="75"/>
        <end position="85"/>
    </location>
</feature>
<evidence type="ECO:0000313" key="2">
    <source>
        <dbReference type="EMBL" id="KAF2745546.1"/>
    </source>
</evidence>
<sequence length="85" mass="9159">MQSDSIIATFNPMDNQPFTPLTQSRVTATTTLEQHATSPDTAIHQTGSNPSTPTKSRTPMNPRTKEGVSGFPNMDATTIQRGQSP</sequence>
<dbReference type="Proteomes" id="UP000799440">
    <property type="component" value="Unassembled WGS sequence"/>
</dbReference>
<keyword evidence="3" id="KW-1185">Reference proteome</keyword>
<feature type="region of interest" description="Disordered" evidence="1">
    <location>
        <begin position="1"/>
        <end position="20"/>
    </location>
</feature>
<evidence type="ECO:0000313" key="3">
    <source>
        <dbReference type="Proteomes" id="UP000799440"/>
    </source>
</evidence>
<proteinExistence type="predicted"/>
<name>A0A6A6V6P2_9PLEO</name>
<accession>A0A6A6V6P2</accession>
<reference evidence="2" key="1">
    <citation type="journal article" date="2020" name="Stud. Mycol.">
        <title>101 Dothideomycetes genomes: a test case for predicting lifestyles and emergence of pathogens.</title>
        <authorList>
            <person name="Haridas S."/>
            <person name="Albert R."/>
            <person name="Binder M."/>
            <person name="Bloem J."/>
            <person name="Labutti K."/>
            <person name="Salamov A."/>
            <person name="Andreopoulos B."/>
            <person name="Baker S."/>
            <person name="Barry K."/>
            <person name="Bills G."/>
            <person name="Bluhm B."/>
            <person name="Cannon C."/>
            <person name="Castanera R."/>
            <person name="Culley D."/>
            <person name="Daum C."/>
            <person name="Ezra D."/>
            <person name="Gonzalez J."/>
            <person name="Henrissat B."/>
            <person name="Kuo A."/>
            <person name="Liang C."/>
            <person name="Lipzen A."/>
            <person name="Lutzoni F."/>
            <person name="Magnuson J."/>
            <person name="Mondo S."/>
            <person name="Nolan M."/>
            <person name="Ohm R."/>
            <person name="Pangilinan J."/>
            <person name="Park H.-J."/>
            <person name="Ramirez L."/>
            <person name="Alfaro M."/>
            <person name="Sun H."/>
            <person name="Tritt A."/>
            <person name="Yoshinaga Y."/>
            <person name="Zwiers L.-H."/>
            <person name="Turgeon B."/>
            <person name="Goodwin S."/>
            <person name="Spatafora J."/>
            <person name="Crous P."/>
            <person name="Grigoriev I."/>
        </authorList>
    </citation>
    <scope>NUCLEOTIDE SEQUENCE</scope>
    <source>
        <strain evidence="2">CBS 119925</strain>
    </source>
</reference>